<dbReference type="GO" id="GO:0045071">
    <property type="term" value="P:negative regulation of viral genome replication"/>
    <property type="evidence" value="ECO:0007669"/>
    <property type="project" value="UniProtKB-ARBA"/>
</dbReference>
<keyword evidence="7" id="KW-0399">Innate immunity</keyword>
<evidence type="ECO:0000256" key="1">
    <source>
        <dbReference type="ARBA" id="ARBA00004275"/>
    </source>
</evidence>
<keyword evidence="4" id="KW-1017">Isopeptide bond</keyword>
<evidence type="ECO:0000256" key="18">
    <source>
        <dbReference type="ARBA" id="ARBA00023288"/>
    </source>
</evidence>
<evidence type="ECO:0000256" key="5">
    <source>
        <dbReference type="ARBA" id="ARBA00022553"/>
    </source>
</evidence>
<dbReference type="GO" id="GO:0032728">
    <property type="term" value="P:positive regulation of interferon-beta production"/>
    <property type="evidence" value="ECO:0007669"/>
    <property type="project" value="UniProtKB-ARBA"/>
</dbReference>
<evidence type="ECO:0000256" key="13">
    <source>
        <dbReference type="ARBA" id="ARBA00023118"/>
    </source>
</evidence>
<evidence type="ECO:0000256" key="20">
    <source>
        <dbReference type="ARBA" id="ARBA00082620"/>
    </source>
</evidence>
<keyword evidence="13" id="KW-0051">Antiviral defense</keyword>
<dbReference type="GO" id="GO:0002753">
    <property type="term" value="P:cytoplasmic pattern recognition receptor signaling pathway"/>
    <property type="evidence" value="ECO:0007669"/>
    <property type="project" value="UniProtKB-ARBA"/>
</dbReference>
<evidence type="ECO:0000256" key="8">
    <source>
        <dbReference type="ARBA" id="ARBA00022692"/>
    </source>
</evidence>
<keyword evidence="15" id="KW-0472">Membrane</keyword>
<accession>A0ABD0WZ42</accession>
<keyword evidence="24" id="KW-1185">Reference proteome</keyword>
<proteinExistence type="predicted"/>
<evidence type="ECO:0000256" key="21">
    <source>
        <dbReference type="ARBA" id="ARBA00083233"/>
    </source>
</evidence>
<keyword evidence="9" id="KW-1000">Mitochondrion outer membrane</keyword>
<evidence type="ECO:0000313" key="24">
    <source>
        <dbReference type="Proteomes" id="UP001557470"/>
    </source>
</evidence>
<protein>
    <recommendedName>
        <fullName evidence="19">Mitochondrial antiviral-signaling protein</fullName>
    </recommendedName>
    <alternativeName>
        <fullName evidence="20">Interferon beta promoter stimulator protein 1</fullName>
    </alternativeName>
    <alternativeName>
        <fullName evidence="21">Virus-induced-signaling adapter</fullName>
    </alternativeName>
</protein>
<comment type="subcellular location">
    <subcellularLocation>
        <location evidence="2">Mitochondrion outer membrane</location>
        <topology evidence="2">Single-pass membrane protein</topology>
    </subcellularLocation>
    <subcellularLocation>
        <location evidence="1">Peroxisome</location>
    </subcellularLocation>
</comment>
<dbReference type="GO" id="GO:0070585">
    <property type="term" value="P:protein localization to mitochondrion"/>
    <property type="evidence" value="ECO:0007669"/>
    <property type="project" value="UniProtKB-ARBA"/>
</dbReference>
<evidence type="ECO:0000256" key="17">
    <source>
        <dbReference type="ARBA" id="ARBA00023140"/>
    </source>
</evidence>
<dbReference type="Proteomes" id="UP001557470">
    <property type="component" value="Unassembled WGS sequence"/>
</dbReference>
<keyword evidence="14" id="KW-0496">Mitochondrion</keyword>
<gene>
    <name evidence="23" type="ORF">UPYG_G00228600</name>
</gene>
<evidence type="ECO:0000256" key="16">
    <source>
        <dbReference type="ARBA" id="ARBA00023139"/>
    </source>
</evidence>
<dbReference type="Gene3D" id="1.10.533.10">
    <property type="entry name" value="Death Domain, Fas"/>
    <property type="match status" value="1"/>
</dbReference>
<keyword evidence="8" id="KW-0812">Transmembrane</keyword>
<sequence length="109" mass="12706">MSSFARDRLSKYLRLKLADYSSRLKATDLITHLPCLTASDRDEISAKKDFAGNYSAIVLLLDLLQKRLNWPEQLIQALEDVEHPDLAEGLRTEWNRWNQNHIRESLKII</sequence>
<dbReference type="GO" id="GO:1900063">
    <property type="term" value="P:regulation of peroxisome organization"/>
    <property type="evidence" value="ECO:0007669"/>
    <property type="project" value="UniProtKB-ARBA"/>
</dbReference>
<dbReference type="GO" id="GO:0045087">
    <property type="term" value="P:innate immune response"/>
    <property type="evidence" value="ECO:0007669"/>
    <property type="project" value="UniProtKB-KW"/>
</dbReference>
<evidence type="ECO:0000256" key="11">
    <source>
        <dbReference type="ARBA" id="ARBA00022859"/>
    </source>
</evidence>
<dbReference type="GO" id="GO:0002230">
    <property type="term" value="P:positive regulation of defense response to virus by host"/>
    <property type="evidence" value="ECO:0007669"/>
    <property type="project" value="UniProtKB-ARBA"/>
</dbReference>
<dbReference type="InterPro" id="IPR031964">
    <property type="entry name" value="CARD_dom"/>
</dbReference>
<dbReference type="Pfam" id="PF16739">
    <property type="entry name" value="CARD_2"/>
    <property type="match status" value="1"/>
</dbReference>
<dbReference type="EMBL" id="JAGEUA010000007">
    <property type="protein sequence ID" value="KAL0969537.1"/>
    <property type="molecule type" value="Genomic_DNA"/>
</dbReference>
<keyword evidence="12" id="KW-1133">Transmembrane helix</keyword>
<dbReference type="GO" id="GO:0005741">
    <property type="term" value="C:mitochondrial outer membrane"/>
    <property type="evidence" value="ECO:0007669"/>
    <property type="project" value="UniProtKB-SubCell"/>
</dbReference>
<keyword evidence="16" id="KW-0564">Palmitate</keyword>
<evidence type="ECO:0000256" key="12">
    <source>
        <dbReference type="ARBA" id="ARBA00022989"/>
    </source>
</evidence>
<evidence type="ECO:0000256" key="3">
    <source>
        <dbReference type="ARBA" id="ARBA00022481"/>
    </source>
</evidence>
<dbReference type="AlphaFoldDB" id="A0ABD0WZ42"/>
<evidence type="ECO:0000256" key="2">
    <source>
        <dbReference type="ARBA" id="ARBA00004572"/>
    </source>
</evidence>
<evidence type="ECO:0000256" key="15">
    <source>
        <dbReference type="ARBA" id="ARBA00023136"/>
    </source>
</evidence>
<dbReference type="GO" id="GO:0035591">
    <property type="term" value="F:signaling adaptor activity"/>
    <property type="evidence" value="ECO:0007669"/>
    <property type="project" value="UniProtKB-ARBA"/>
</dbReference>
<reference evidence="23 24" key="1">
    <citation type="submission" date="2024-06" db="EMBL/GenBank/DDBJ databases">
        <authorList>
            <person name="Pan Q."/>
            <person name="Wen M."/>
            <person name="Jouanno E."/>
            <person name="Zahm M."/>
            <person name="Klopp C."/>
            <person name="Cabau C."/>
            <person name="Louis A."/>
            <person name="Berthelot C."/>
            <person name="Parey E."/>
            <person name="Roest Crollius H."/>
            <person name="Montfort J."/>
            <person name="Robinson-Rechavi M."/>
            <person name="Bouchez O."/>
            <person name="Lampietro C."/>
            <person name="Lopez Roques C."/>
            <person name="Donnadieu C."/>
            <person name="Postlethwait J."/>
            <person name="Bobe J."/>
            <person name="Verreycken H."/>
            <person name="Guiguen Y."/>
        </authorList>
    </citation>
    <scope>NUCLEOTIDE SEQUENCE [LARGE SCALE GENOMIC DNA]</scope>
    <source>
        <strain evidence="23">Up_M1</strain>
        <tissue evidence="23">Testis</tissue>
    </source>
</reference>
<evidence type="ECO:0000256" key="19">
    <source>
        <dbReference type="ARBA" id="ARBA00071084"/>
    </source>
</evidence>
<dbReference type="GO" id="GO:0051607">
    <property type="term" value="P:defense response to virus"/>
    <property type="evidence" value="ECO:0007669"/>
    <property type="project" value="UniProtKB-KW"/>
</dbReference>
<keyword evidence="5" id="KW-0597">Phosphoprotein</keyword>
<evidence type="ECO:0000259" key="22">
    <source>
        <dbReference type="Pfam" id="PF16739"/>
    </source>
</evidence>
<dbReference type="GO" id="GO:0032727">
    <property type="term" value="P:positive regulation of interferon-alpha production"/>
    <property type="evidence" value="ECO:0007669"/>
    <property type="project" value="UniProtKB-ARBA"/>
</dbReference>
<feature type="domain" description="Caspase recruitment" evidence="22">
    <location>
        <begin position="11"/>
        <end position="91"/>
    </location>
</feature>
<evidence type="ECO:0000256" key="6">
    <source>
        <dbReference type="ARBA" id="ARBA00022581"/>
    </source>
</evidence>
<dbReference type="InterPro" id="IPR011029">
    <property type="entry name" value="DEATH-like_dom_sf"/>
</dbReference>
<name>A0ABD0WZ42_UMBPY</name>
<dbReference type="GO" id="GO:0005777">
    <property type="term" value="C:peroxisome"/>
    <property type="evidence" value="ECO:0007669"/>
    <property type="project" value="UniProtKB-SubCell"/>
</dbReference>
<evidence type="ECO:0000256" key="9">
    <source>
        <dbReference type="ARBA" id="ARBA00022787"/>
    </source>
</evidence>
<organism evidence="23 24">
    <name type="scientific">Umbra pygmaea</name>
    <name type="common">Eastern mudminnow</name>
    <dbReference type="NCBI Taxonomy" id="75934"/>
    <lineage>
        <taxon>Eukaryota</taxon>
        <taxon>Metazoa</taxon>
        <taxon>Chordata</taxon>
        <taxon>Craniata</taxon>
        <taxon>Vertebrata</taxon>
        <taxon>Euteleostomi</taxon>
        <taxon>Actinopterygii</taxon>
        <taxon>Neopterygii</taxon>
        <taxon>Teleostei</taxon>
        <taxon>Protacanthopterygii</taxon>
        <taxon>Esociformes</taxon>
        <taxon>Umbridae</taxon>
        <taxon>Umbra</taxon>
    </lineage>
</organism>
<keyword evidence="3" id="KW-0488">Methylation</keyword>
<comment type="caution">
    <text evidence="23">The sequence shown here is derived from an EMBL/GenBank/DDBJ whole genome shotgun (WGS) entry which is preliminary data.</text>
</comment>
<keyword evidence="17" id="KW-0576">Peroxisome</keyword>
<evidence type="ECO:0000256" key="10">
    <source>
        <dbReference type="ARBA" id="ARBA00022843"/>
    </source>
</evidence>
<keyword evidence="11" id="KW-0391">Immunity</keyword>
<dbReference type="GO" id="GO:1900227">
    <property type="term" value="P:positive regulation of NLRP3 inflammasome complex assembly"/>
    <property type="evidence" value="ECO:0007669"/>
    <property type="project" value="UniProtKB-ARBA"/>
</dbReference>
<evidence type="ECO:0000256" key="7">
    <source>
        <dbReference type="ARBA" id="ARBA00022588"/>
    </source>
</evidence>
<evidence type="ECO:0000256" key="4">
    <source>
        <dbReference type="ARBA" id="ARBA00022499"/>
    </source>
</evidence>
<keyword evidence="10" id="KW-0832">Ubl conjugation</keyword>
<dbReference type="FunFam" id="1.10.533.10:FF:000063">
    <property type="entry name" value="Mitochondrial antiviral-signaling protein"/>
    <property type="match status" value="1"/>
</dbReference>
<evidence type="ECO:0000256" key="14">
    <source>
        <dbReference type="ARBA" id="ARBA00023128"/>
    </source>
</evidence>
<evidence type="ECO:0000313" key="23">
    <source>
        <dbReference type="EMBL" id="KAL0969537.1"/>
    </source>
</evidence>
<keyword evidence="18" id="KW-0449">Lipoprotein</keyword>
<keyword evidence="6" id="KW-0945">Host-virus interaction</keyword>
<dbReference type="GO" id="GO:0032755">
    <property type="term" value="P:positive regulation of interleukin-6 production"/>
    <property type="evidence" value="ECO:0007669"/>
    <property type="project" value="UniProtKB-ARBA"/>
</dbReference>